<dbReference type="RefSeq" id="WP_109627101.1">
    <property type="nucleotide sequence ID" value="NZ_JANKBI010000024.1"/>
</dbReference>
<dbReference type="SUPFAM" id="SSF88713">
    <property type="entry name" value="Glycoside hydrolase/deacetylase"/>
    <property type="match status" value="1"/>
</dbReference>
<name>A0AB73T3S6_9FIRM</name>
<organism evidence="3 4">
    <name type="scientific">Murimonas intestini</name>
    <dbReference type="NCBI Taxonomy" id="1337051"/>
    <lineage>
        <taxon>Bacteria</taxon>
        <taxon>Bacillati</taxon>
        <taxon>Bacillota</taxon>
        <taxon>Clostridia</taxon>
        <taxon>Lachnospirales</taxon>
        <taxon>Lachnospiraceae</taxon>
        <taxon>Murimonas</taxon>
    </lineage>
</organism>
<reference evidence="3 4" key="1">
    <citation type="submission" date="2018-05" db="EMBL/GenBank/DDBJ databases">
        <authorList>
            <person name="Goeker M."/>
            <person name="Huntemann M."/>
            <person name="Clum A."/>
            <person name="Pillay M."/>
            <person name="Palaniappan K."/>
            <person name="Varghese N."/>
            <person name="Mikhailova N."/>
            <person name="Stamatis D."/>
            <person name="Reddy T."/>
            <person name="Daum C."/>
            <person name="Shapiro N."/>
            <person name="Ivanova N."/>
            <person name="Kyrpides N."/>
            <person name="Woyke T."/>
        </authorList>
    </citation>
    <scope>NUCLEOTIDE SEQUENCE [LARGE SCALE GENOMIC DNA]</scope>
    <source>
        <strain evidence="3 4">DSM 26524</strain>
    </source>
</reference>
<dbReference type="PANTHER" id="PTHR34216:SF11">
    <property type="entry name" value="CHITOOLIGOSACCHARIDE DEACETYLASE"/>
    <property type="match status" value="1"/>
</dbReference>
<protein>
    <submittedName>
        <fullName evidence="3">Polysaccharide deacetylase</fullName>
    </submittedName>
</protein>
<accession>A0AB73T3S6</accession>
<proteinExistence type="predicted"/>
<keyword evidence="1" id="KW-0732">Signal</keyword>
<keyword evidence="4" id="KW-1185">Reference proteome</keyword>
<dbReference type="Proteomes" id="UP000245412">
    <property type="component" value="Unassembled WGS sequence"/>
</dbReference>
<evidence type="ECO:0000259" key="2">
    <source>
        <dbReference type="PROSITE" id="PS51677"/>
    </source>
</evidence>
<evidence type="ECO:0000313" key="4">
    <source>
        <dbReference type="Proteomes" id="UP000245412"/>
    </source>
</evidence>
<dbReference type="InterPro" id="IPR051398">
    <property type="entry name" value="Polysacch_Deacetylase"/>
</dbReference>
<gene>
    <name evidence="3" type="ORF">C7383_107219</name>
</gene>
<comment type="caution">
    <text evidence="3">The sequence shown here is derived from an EMBL/GenBank/DDBJ whole genome shotgun (WGS) entry which is preliminary data.</text>
</comment>
<dbReference type="AlphaFoldDB" id="A0AB73T3S6"/>
<dbReference type="CDD" id="cd10967">
    <property type="entry name" value="CE4_GLA_like_6s"/>
    <property type="match status" value="1"/>
</dbReference>
<dbReference type="GO" id="GO:0016810">
    <property type="term" value="F:hydrolase activity, acting on carbon-nitrogen (but not peptide) bonds"/>
    <property type="evidence" value="ECO:0007669"/>
    <property type="project" value="InterPro"/>
</dbReference>
<dbReference type="InterPro" id="IPR002509">
    <property type="entry name" value="NODB_dom"/>
</dbReference>
<dbReference type="PROSITE" id="PS51677">
    <property type="entry name" value="NODB"/>
    <property type="match status" value="1"/>
</dbReference>
<dbReference type="EMBL" id="QGGY01000007">
    <property type="protein sequence ID" value="PWJ75212.1"/>
    <property type="molecule type" value="Genomic_DNA"/>
</dbReference>
<evidence type="ECO:0000313" key="3">
    <source>
        <dbReference type="EMBL" id="PWJ75212.1"/>
    </source>
</evidence>
<dbReference type="GO" id="GO:0005975">
    <property type="term" value="P:carbohydrate metabolic process"/>
    <property type="evidence" value="ECO:0007669"/>
    <property type="project" value="InterPro"/>
</dbReference>
<dbReference type="Gene3D" id="3.20.20.370">
    <property type="entry name" value="Glycoside hydrolase/deacetylase"/>
    <property type="match status" value="1"/>
</dbReference>
<sequence length="251" mass="28851">MEYSPNLDTTTIQGRKKAITFSYDDGVTQDIRLISLLNKYGLKATFNLNSELLGLDGSLIREGVKVSHTKVKPEDIRHIYAGHEIAAHTLTHPLLPQIEEDSEIIRQVEEDRQNLSRLAGYEVAGMAYPGGGVNYNRRVAELIAGRTHIQYARTTVCSHNFTPQRDLYQFRPTVYHIMDGDRLFEDGKRFLELDNNEFSVMYIWGHSYEFDIHNTWNQFEEFLRLIAGKKDIFYGTNREILLSDAYKAAAV</sequence>
<dbReference type="Pfam" id="PF01522">
    <property type="entry name" value="Polysacc_deac_1"/>
    <property type="match status" value="1"/>
</dbReference>
<feature type="domain" description="NodB homology" evidence="2">
    <location>
        <begin position="15"/>
        <end position="251"/>
    </location>
</feature>
<dbReference type="PANTHER" id="PTHR34216">
    <property type="match status" value="1"/>
</dbReference>
<dbReference type="InterPro" id="IPR011330">
    <property type="entry name" value="Glyco_hydro/deAcase_b/a-brl"/>
</dbReference>
<evidence type="ECO:0000256" key="1">
    <source>
        <dbReference type="ARBA" id="ARBA00022729"/>
    </source>
</evidence>